<evidence type="ECO:0000256" key="8">
    <source>
        <dbReference type="ARBA" id="ARBA00022701"/>
    </source>
</evidence>
<keyword evidence="11" id="KW-0206">Cytoskeleton</keyword>
<evidence type="ECO:0000256" key="4">
    <source>
        <dbReference type="ARBA" id="ARBA00010073"/>
    </source>
</evidence>
<evidence type="ECO:0000256" key="7">
    <source>
        <dbReference type="ARBA" id="ARBA00022490"/>
    </source>
</evidence>
<reference evidence="17 18" key="1">
    <citation type="submission" date="2024-03" db="EMBL/GenBank/DDBJ databases">
        <title>Genome-scale model development and genomic sequencing of the oleaginous clade Lipomyces.</title>
        <authorList>
            <consortium name="Lawrence Berkeley National Laboratory"/>
            <person name="Czajka J.J."/>
            <person name="Han Y."/>
            <person name="Kim J."/>
            <person name="Mondo S.J."/>
            <person name="Hofstad B.A."/>
            <person name="Robles A."/>
            <person name="Haridas S."/>
            <person name="Riley R."/>
            <person name="LaButti K."/>
            <person name="Pangilinan J."/>
            <person name="Andreopoulos W."/>
            <person name="Lipzen A."/>
            <person name="Yan J."/>
            <person name="Wang M."/>
            <person name="Ng V."/>
            <person name="Grigoriev I.V."/>
            <person name="Spatafora J.W."/>
            <person name="Magnuson J.K."/>
            <person name="Baker S.E."/>
            <person name="Pomraning K.R."/>
        </authorList>
    </citation>
    <scope>NUCLEOTIDE SEQUENCE [LARGE SCALE GENOMIC DNA]</scope>
    <source>
        <strain evidence="17 18">Phaff 52-87</strain>
    </source>
</reference>
<evidence type="ECO:0000256" key="13">
    <source>
        <dbReference type="ARBA" id="ARBA00023328"/>
    </source>
</evidence>
<comment type="subcellular location">
    <subcellularLocation>
        <location evidence="3">Chromosome</location>
        <location evidence="3">Centromere</location>
        <location evidence="3">Kinetochore</location>
    </subcellularLocation>
    <subcellularLocation>
        <location evidence="2">Cytoplasm</location>
        <location evidence="2">Cytoskeleton</location>
        <location evidence="2">Spindle</location>
    </subcellularLocation>
    <subcellularLocation>
        <location evidence="1">Nucleus</location>
    </subcellularLocation>
</comment>
<evidence type="ECO:0000256" key="10">
    <source>
        <dbReference type="ARBA" id="ARBA00022838"/>
    </source>
</evidence>
<keyword evidence="12" id="KW-0539">Nucleus</keyword>
<feature type="compositionally biased region" description="Polar residues" evidence="16">
    <location>
        <begin position="151"/>
        <end position="162"/>
    </location>
</feature>
<evidence type="ECO:0000256" key="14">
    <source>
        <dbReference type="ARBA" id="ARBA00030453"/>
    </source>
</evidence>
<evidence type="ECO:0000256" key="2">
    <source>
        <dbReference type="ARBA" id="ARBA00004186"/>
    </source>
</evidence>
<feature type="compositionally biased region" description="Acidic residues" evidence="16">
    <location>
        <begin position="117"/>
        <end position="129"/>
    </location>
</feature>
<gene>
    <name evidence="17" type="ORF">BZA70DRAFT_272545</name>
</gene>
<evidence type="ECO:0000256" key="5">
    <source>
        <dbReference type="ARBA" id="ARBA00020497"/>
    </source>
</evidence>
<dbReference type="Proteomes" id="UP001498771">
    <property type="component" value="Unassembled WGS sequence"/>
</dbReference>
<dbReference type="InterPro" id="IPR013962">
    <property type="entry name" value="DASH_Dam1"/>
</dbReference>
<feature type="region of interest" description="Disordered" evidence="16">
    <location>
        <begin position="1"/>
        <end position="21"/>
    </location>
</feature>
<keyword evidence="18" id="KW-1185">Reference proteome</keyword>
<evidence type="ECO:0000256" key="15">
    <source>
        <dbReference type="ARBA" id="ARBA00047036"/>
    </source>
</evidence>
<keyword evidence="6" id="KW-0158">Chromosome</keyword>
<keyword evidence="8" id="KW-0493">Microtubule</keyword>
<dbReference type="GeneID" id="90037190"/>
<evidence type="ECO:0000313" key="18">
    <source>
        <dbReference type="Proteomes" id="UP001498771"/>
    </source>
</evidence>
<sequence>MSVQRSHRASRPTTPLRRSVSRPVNPFSSAFPLEALKPQLSEFSDALADLDTNFQYLDLMHENLARFSESFAAFLYGLEVNAWCVDFQEAPTSDSFKRSNEHEILLQQGALLSEESALDLEQTSEESEETERQTCRPGTARPTGTRKRAPLQSNTRNSSNVPTKARTAGASTGSNTTANGKSQQPRTALSNSNRAIPTSTKARIH</sequence>
<evidence type="ECO:0000313" key="17">
    <source>
        <dbReference type="EMBL" id="KAK7207940.1"/>
    </source>
</evidence>
<dbReference type="PANTHER" id="PTHR28113">
    <property type="entry name" value="DASH COMPLEX SUBUNIT DAM1"/>
    <property type="match status" value="1"/>
</dbReference>
<evidence type="ECO:0000256" key="16">
    <source>
        <dbReference type="SAM" id="MobiDB-lite"/>
    </source>
</evidence>
<comment type="subunit">
    <text evidence="15">Component of the DASH complex consisting of ASK1, DAD1, DAD2, DAD3, DAD4, DAM1, DUO1, HSK3, SPC19 and SPC34, with a stoichiometry of one copy of each subunit per complex. Multiple DASH complexes oligomerize to form a ring that encircles spindle microtubules and organizes the rod-like NDC80 complexes of the outer kinetochore. DASH complex oligomerization strengthens microtubule attachments. Within the complex, DAM1 and DUO1 may form the microtubule connections. On cytoplasmic microtubules, DASH complexes appear to form patches instead of rings. Interacts with the outer kinetochore component NDC80; the interaction is direct.</text>
</comment>
<keyword evidence="13" id="KW-0137">Centromere</keyword>
<dbReference type="Pfam" id="PF08653">
    <property type="entry name" value="DASH_Dam1"/>
    <property type="match status" value="1"/>
</dbReference>
<comment type="caution">
    <text evidence="17">The sequence shown here is derived from an EMBL/GenBank/DDBJ whole genome shotgun (WGS) entry which is preliminary data.</text>
</comment>
<evidence type="ECO:0000256" key="3">
    <source>
        <dbReference type="ARBA" id="ARBA00004629"/>
    </source>
</evidence>
<dbReference type="EMBL" id="JBBJBU010000001">
    <property type="protein sequence ID" value="KAK7207940.1"/>
    <property type="molecule type" value="Genomic_DNA"/>
</dbReference>
<feature type="compositionally biased region" description="Basic residues" evidence="16">
    <location>
        <begin position="1"/>
        <end position="10"/>
    </location>
</feature>
<keyword evidence="7" id="KW-0963">Cytoplasm</keyword>
<comment type="similarity">
    <text evidence="4">Belongs to the DASH complex DAM1 family.</text>
</comment>
<proteinExistence type="inferred from homology"/>
<dbReference type="RefSeq" id="XP_064770973.1">
    <property type="nucleotide sequence ID" value="XM_064911678.1"/>
</dbReference>
<keyword evidence="9" id="KW-0159">Chromosome partition</keyword>
<accession>A0ABR1FDN1</accession>
<feature type="compositionally biased region" description="Low complexity" evidence="16">
    <location>
        <begin position="167"/>
        <end position="180"/>
    </location>
</feature>
<organism evidence="17 18">
    <name type="scientific">Myxozyma melibiosi</name>
    <dbReference type="NCBI Taxonomy" id="54550"/>
    <lineage>
        <taxon>Eukaryota</taxon>
        <taxon>Fungi</taxon>
        <taxon>Dikarya</taxon>
        <taxon>Ascomycota</taxon>
        <taxon>Saccharomycotina</taxon>
        <taxon>Lipomycetes</taxon>
        <taxon>Lipomycetales</taxon>
        <taxon>Lipomycetaceae</taxon>
        <taxon>Myxozyma</taxon>
    </lineage>
</organism>
<keyword evidence="10" id="KW-0995">Kinetochore</keyword>
<name>A0ABR1FDN1_9ASCO</name>
<evidence type="ECO:0000256" key="11">
    <source>
        <dbReference type="ARBA" id="ARBA00023212"/>
    </source>
</evidence>
<evidence type="ECO:0000256" key="6">
    <source>
        <dbReference type="ARBA" id="ARBA00022454"/>
    </source>
</evidence>
<evidence type="ECO:0000256" key="1">
    <source>
        <dbReference type="ARBA" id="ARBA00004123"/>
    </source>
</evidence>
<dbReference type="PANTHER" id="PTHR28113:SF1">
    <property type="entry name" value="DASH COMPLEX SUBUNIT DAM1"/>
    <property type="match status" value="1"/>
</dbReference>
<evidence type="ECO:0000256" key="9">
    <source>
        <dbReference type="ARBA" id="ARBA00022829"/>
    </source>
</evidence>
<feature type="region of interest" description="Disordered" evidence="16">
    <location>
        <begin position="117"/>
        <end position="205"/>
    </location>
</feature>
<feature type="compositionally biased region" description="Polar residues" evidence="16">
    <location>
        <begin position="181"/>
        <end position="205"/>
    </location>
</feature>
<evidence type="ECO:0000256" key="12">
    <source>
        <dbReference type="ARBA" id="ARBA00023242"/>
    </source>
</evidence>
<protein>
    <recommendedName>
        <fullName evidence="5">DASH complex subunit DAM1</fullName>
    </recommendedName>
    <alternativeName>
        <fullName evidence="14">Outer kinetochore protein DAM1</fullName>
    </alternativeName>
</protein>